<organism evidence="2 3">
    <name type="scientific">Streptomyces pseudogriseolus</name>
    <name type="common">Streptomyces gancidicus</name>
    <name type="synonym">Streptomyces rubiginosus</name>
    <dbReference type="NCBI Taxonomy" id="36817"/>
    <lineage>
        <taxon>Bacteria</taxon>
        <taxon>Bacillati</taxon>
        <taxon>Actinomycetota</taxon>
        <taxon>Actinomycetes</taxon>
        <taxon>Kitasatosporales</taxon>
        <taxon>Streptomycetaceae</taxon>
        <taxon>Streptomyces</taxon>
        <taxon>Streptomyces pseudogriseolus group</taxon>
    </lineage>
</organism>
<protein>
    <submittedName>
        <fullName evidence="2">Uncharacterized protein</fullName>
    </submittedName>
</protein>
<dbReference type="EMBL" id="BMTX01000001">
    <property type="protein sequence ID" value="GGS28065.1"/>
    <property type="molecule type" value="Genomic_DNA"/>
</dbReference>
<dbReference type="Proteomes" id="UP000597853">
    <property type="component" value="Unassembled WGS sequence"/>
</dbReference>
<gene>
    <name evidence="2" type="ORF">GCM10010285_02750</name>
</gene>
<keyword evidence="3" id="KW-1185">Reference proteome</keyword>
<feature type="compositionally biased region" description="Basic residues" evidence="1">
    <location>
        <begin position="21"/>
        <end position="31"/>
    </location>
</feature>
<reference evidence="3" key="1">
    <citation type="journal article" date="2019" name="Int. J. Syst. Evol. Microbiol.">
        <title>The Global Catalogue of Microorganisms (GCM) 10K type strain sequencing project: providing services to taxonomists for standard genome sequencing and annotation.</title>
        <authorList>
            <consortium name="The Broad Institute Genomics Platform"/>
            <consortium name="The Broad Institute Genome Sequencing Center for Infectious Disease"/>
            <person name="Wu L."/>
            <person name="Ma J."/>
        </authorList>
    </citation>
    <scope>NUCLEOTIDE SEQUENCE [LARGE SCALE GENOMIC DNA]</scope>
    <source>
        <strain evidence="3">JCM 4416</strain>
    </source>
</reference>
<sequence>MPSAPPQRPAAAEPADDRTQVRRRRVRGVRWHRGDGQNDTAPLALHHPDRTRSPEPGLPPENPTS</sequence>
<feature type="region of interest" description="Disordered" evidence="1">
    <location>
        <begin position="1"/>
        <end position="65"/>
    </location>
</feature>
<evidence type="ECO:0000313" key="2">
    <source>
        <dbReference type="EMBL" id="GGS28065.1"/>
    </source>
</evidence>
<evidence type="ECO:0000256" key="1">
    <source>
        <dbReference type="SAM" id="MobiDB-lite"/>
    </source>
</evidence>
<comment type="caution">
    <text evidence="2">The sequence shown here is derived from an EMBL/GenBank/DDBJ whole genome shotgun (WGS) entry which is preliminary data.</text>
</comment>
<accession>A0ABQ2SJ34</accession>
<evidence type="ECO:0000313" key="3">
    <source>
        <dbReference type="Proteomes" id="UP000597853"/>
    </source>
</evidence>
<proteinExistence type="predicted"/>
<feature type="compositionally biased region" description="Pro residues" evidence="1">
    <location>
        <begin position="56"/>
        <end position="65"/>
    </location>
</feature>
<name>A0ABQ2SJ34_STREZ</name>